<keyword evidence="10" id="KW-1185">Reference proteome</keyword>
<dbReference type="Pfam" id="PF14520">
    <property type="entry name" value="HHH_5"/>
    <property type="match status" value="1"/>
</dbReference>
<dbReference type="Pfam" id="PF07499">
    <property type="entry name" value="RuvA_C"/>
    <property type="match status" value="1"/>
</dbReference>
<comment type="domain">
    <text evidence="6">Has three domains with a flexible linker between the domains II and III and assumes an 'L' shape. Domain III is highly mobile and contacts RuvB.</text>
</comment>
<dbReference type="InterPro" id="IPR036267">
    <property type="entry name" value="RuvA_C_sf"/>
</dbReference>
<keyword evidence="5 6" id="KW-0234">DNA repair</keyword>
<evidence type="ECO:0000256" key="6">
    <source>
        <dbReference type="HAMAP-Rule" id="MF_00031"/>
    </source>
</evidence>
<comment type="subunit">
    <text evidence="6">Homotetramer. Forms an RuvA(8)-RuvB(12)-Holliday junction (HJ) complex. HJ DNA is sandwiched between 2 RuvA tetramers; dsDNA enters through RuvA and exits via RuvB. An RuvB hexamer assembles on each DNA strand where it exits the tetramer. Each RuvB hexamer is contacted by two RuvA subunits (via domain III) on 2 adjacent RuvB subunits; this complex drives branch migration. In the full resolvosome a probable DNA-RuvA(4)-RuvB(12)-RuvC(2) complex forms which resolves the HJ.</text>
</comment>
<comment type="caution">
    <text evidence="6">Lacks conserved residue(s) required for the propagation of feature annotation.</text>
</comment>
<comment type="caution">
    <text evidence="9">The sequence shown here is derived from an EMBL/GenBank/DDBJ whole genome shotgun (WGS) entry which is preliminary data.</text>
</comment>
<evidence type="ECO:0000259" key="7">
    <source>
        <dbReference type="Pfam" id="PF01330"/>
    </source>
</evidence>
<keyword evidence="3 6" id="KW-0238">DNA-binding</keyword>
<dbReference type="InterPro" id="IPR000085">
    <property type="entry name" value="RuvA"/>
</dbReference>
<protein>
    <recommendedName>
        <fullName evidence="6">Holliday junction branch migration complex subunit RuvA</fullName>
    </recommendedName>
</protein>
<evidence type="ECO:0000259" key="8">
    <source>
        <dbReference type="Pfam" id="PF07499"/>
    </source>
</evidence>
<dbReference type="GO" id="GO:0009379">
    <property type="term" value="C:Holliday junction helicase complex"/>
    <property type="evidence" value="ECO:0007669"/>
    <property type="project" value="InterPro"/>
</dbReference>
<dbReference type="GO" id="GO:0006310">
    <property type="term" value="P:DNA recombination"/>
    <property type="evidence" value="ECO:0007669"/>
    <property type="project" value="UniProtKB-UniRule"/>
</dbReference>
<feature type="domain" description="Holliday junction DNA helicase RuvA C-terminal" evidence="8">
    <location>
        <begin position="154"/>
        <end position="206"/>
    </location>
</feature>
<dbReference type="GO" id="GO:0000400">
    <property type="term" value="F:four-way junction DNA binding"/>
    <property type="evidence" value="ECO:0007669"/>
    <property type="project" value="UniProtKB-UniRule"/>
</dbReference>
<dbReference type="GO" id="GO:0006281">
    <property type="term" value="P:DNA repair"/>
    <property type="evidence" value="ECO:0007669"/>
    <property type="project" value="UniProtKB-UniRule"/>
</dbReference>
<dbReference type="InterPro" id="IPR011114">
    <property type="entry name" value="RuvA_C"/>
</dbReference>
<keyword evidence="1 6" id="KW-0963">Cytoplasm</keyword>
<dbReference type="Pfam" id="PF01330">
    <property type="entry name" value="RuvA_N"/>
    <property type="match status" value="1"/>
</dbReference>
<feature type="domain" description="DNA helicase Holliday junction RuvA type" evidence="7">
    <location>
        <begin position="1"/>
        <end position="61"/>
    </location>
</feature>
<evidence type="ECO:0000313" key="9">
    <source>
        <dbReference type="EMBL" id="MBR7829429.1"/>
    </source>
</evidence>
<evidence type="ECO:0000256" key="4">
    <source>
        <dbReference type="ARBA" id="ARBA00023172"/>
    </source>
</evidence>
<dbReference type="Proteomes" id="UP000676325">
    <property type="component" value="Unassembled WGS sequence"/>
</dbReference>
<dbReference type="GO" id="GO:0005737">
    <property type="term" value="C:cytoplasm"/>
    <property type="evidence" value="ECO:0007669"/>
    <property type="project" value="UniProtKB-SubCell"/>
</dbReference>
<proteinExistence type="inferred from homology"/>
<gene>
    <name evidence="6 9" type="primary">ruvA</name>
    <name evidence="9" type="ORF">KDK95_24190</name>
</gene>
<evidence type="ECO:0000256" key="5">
    <source>
        <dbReference type="ARBA" id="ARBA00023204"/>
    </source>
</evidence>
<sequence>MISFVEGEVVSIAPEGAVVLVGGVGLLVHCNPDTLAELTAGQAARLHTTLIVREDSLTLYGFGTEDERVVFEVAQTASGVGPRVAMAMLATHRPDSLRTIFATQDLKALTLVPGIGPKGAQKLLIELKGRLGDPAGKIPAGRGGEPAAPGVTPWRGQLLEALTGLGWTARDAEGALADVEPLAAEAEAKGESPQLPVLLRAALRSMRR</sequence>
<dbReference type="SUPFAM" id="SSF47781">
    <property type="entry name" value="RuvA domain 2-like"/>
    <property type="match status" value="1"/>
</dbReference>
<dbReference type="SUPFAM" id="SSF50249">
    <property type="entry name" value="Nucleic acid-binding proteins"/>
    <property type="match status" value="1"/>
</dbReference>
<comment type="subcellular location">
    <subcellularLocation>
        <location evidence="6">Cytoplasm</location>
    </subcellularLocation>
</comment>
<keyword evidence="4 6" id="KW-0233">DNA recombination</keyword>
<dbReference type="GO" id="GO:0005524">
    <property type="term" value="F:ATP binding"/>
    <property type="evidence" value="ECO:0007669"/>
    <property type="project" value="InterPro"/>
</dbReference>
<dbReference type="Gene3D" id="1.10.150.20">
    <property type="entry name" value="5' to 3' exonuclease, C-terminal subdomain"/>
    <property type="match status" value="1"/>
</dbReference>
<dbReference type="Gene3D" id="2.40.50.140">
    <property type="entry name" value="Nucleic acid-binding proteins"/>
    <property type="match status" value="1"/>
</dbReference>
<dbReference type="HAMAP" id="MF_00031">
    <property type="entry name" value="DNA_HJ_migration_RuvA"/>
    <property type="match status" value="1"/>
</dbReference>
<dbReference type="AlphaFoldDB" id="A0A941EKU5"/>
<dbReference type="Gene3D" id="1.10.8.10">
    <property type="entry name" value="DNA helicase RuvA subunit, C-terminal domain"/>
    <property type="match status" value="1"/>
</dbReference>
<dbReference type="InterPro" id="IPR010994">
    <property type="entry name" value="RuvA_2-like"/>
</dbReference>
<dbReference type="GO" id="GO:0009378">
    <property type="term" value="F:four-way junction helicase activity"/>
    <property type="evidence" value="ECO:0007669"/>
    <property type="project" value="InterPro"/>
</dbReference>
<evidence type="ECO:0000256" key="1">
    <source>
        <dbReference type="ARBA" id="ARBA00022490"/>
    </source>
</evidence>
<comment type="similarity">
    <text evidence="6">Belongs to the RuvA family.</text>
</comment>
<comment type="function">
    <text evidence="6">The RuvA-RuvB-RuvC complex processes Holliday junction (HJ) DNA during genetic recombination and DNA repair, while the RuvA-RuvB complex plays an important role in the rescue of blocked DNA replication forks via replication fork reversal (RFR). RuvA specifically binds to HJ cruciform DNA, conferring on it an open structure. The RuvB hexamer acts as an ATP-dependent pump, pulling dsDNA into and through the RuvAB complex. HJ branch migration allows RuvC to scan DNA until it finds its consensus sequence, where it cleaves and resolves the cruciform DNA.</text>
</comment>
<name>A0A941EKU5_9ACTN</name>
<dbReference type="InterPro" id="IPR013849">
    <property type="entry name" value="DNA_helicase_Holl-junc_RuvA_I"/>
</dbReference>
<reference evidence="9" key="1">
    <citation type="submission" date="2021-04" db="EMBL/GenBank/DDBJ databases">
        <title>Genome based classification of Actinospica acidithermotolerans sp. nov., an actinobacterium isolated from an Indonesian hot spring.</title>
        <authorList>
            <person name="Kusuma A.B."/>
            <person name="Putra K.E."/>
            <person name="Nafisah S."/>
            <person name="Loh J."/>
            <person name="Nouioui I."/>
            <person name="Goodfellow M."/>
        </authorList>
    </citation>
    <scope>NUCLEOTIDE SEQUENCE</scope>
    <source>
        <strain evidence="9">MGRD01-02</strain>
    </source>
</reference>
<dbReference type="SUPFAM" id="SSF46929">
    <property type="entry name" value="DNA helicase RuvA subunit, C-terminal domain"/>
    <property type="match status" value="1"/>
</dbReference>
<dbReference type="RefSeq" id="WP_212520561.1">
    <property type="nucleotide sequence ID" value="NZ_JAGSOH010000085.1"/>
</dbReference>
<dbReference type="CDD" id="cd14332">
    <property type="entry name" value="UBA_RuvA_C"/>
    <property type="match status" value="1"/>
</dbReference>
<feature type="region of interest" description="Domain III" evidence="6">
    <location>
        <begin position="149"/>
        <end position="208"/>
    </location>
</feature>
<keyword evidence="2 6" id="KW-0227">DNA damage</keyword>
<dbReference type="EMBL" id="JAGSOH010000085">
    <property type="protein sequence ID" value="MBR7829429.1"/>
    <property type="molecule type" value="Genomic_DNA"/>
</dbReference>
<evidence type="ECO:0000256" key="2">
    <source>
        <dbReference type="ARBA" id="ARBA00022763"/>
    </source>
</evidence>
<dbReference type="NCBIfam" id="TIGR00084">
    <property type="entry name" value="ruvA"/>
    <property type="match status" value="1"/>
</dbReference>
<dbReference type="InterPro" id="IPR012340">
    <property type="entry name" value="NA-bd_OB-fold"/>
</dbReference>
<accession>A0A941EKU5</accession>
<organism evidence="9 10">
    <name type="scientific">Actinospica acidithermotolerans</name>
    <dbReference type="NCBI Taxonomy" id="2828514"/>
    <lineage>
        <taxon>Bacteria</taxon>
        <taxon>Bacillati</taxon>
        <taxon>Actinomycetota</taxon>
        <taxon>Actinomycetes</taxon>
        <taxon>Catenulisporales</taxon>
        <taxon>Actinospicaceae</taxon>
        <taxon>Actinospica</taxon>
    </lineage>
</organism>
<evidence type="ECO:0000256" key="3">
    <source>
        <dbReference type="ARBA" id="ARBA00023125"/>
    </source>
</evidence>
<dbReference type="GO" id="GO:0048476">
    <property type="term" value="C:Holliday junction resolvase complex"/>
    <property type="evidence" value="ECO:0007669"/>
    <property type="project" value="UniProtKB-UniRule"/>
</dbReference>
<evidence type="ECO:0000313" key="10">
    <source>
        <dbReference type="Proteomes" id="UP000676325"/>
    </source>
</evidence>